<dbReference type="HOGENOM" id="CLU_272065_0_0_1"/>
<evidence type="ECO:0000313" key="5">
    <source>
        <dbReference type="Proteomes" id="UP000001593"/>
    </source>
</evidence>
<keyword evidence="5" id="KW-1185">Reference proteome</keyword>
<dbReference type="InterPro" id="IPR001611">
    <property type="entry name" value="Leu-rich_rpt"/>
</dbReference>
<dbReference type="EMBL" id="DS469911">
    <property type="protein sequence ID" value="EDO31351.1"/>
    <property type="molecule type" value="Genomic_DNA"/>
</dbReference>
<name>A7SY65_NEMVE</name>
<dbReference type="PROSITE" id="PS00675">
    <property type="entry name" value="SIGMA54_INTERACT_1"/>
    <property type="match status" value="1"/>
</dbReference>
<proteinExistence type="predicted"/>
<accession>A7SY65</accession>
<evidence type="ECO:0000256" key="2">
    <source>
        <dbReference type="ARBA" id="ARBA00022840"/>
    </source>
</evidence>
<dbReference type="OMA" id="PLNFRNR"/>
<dbReference type="InterPro" id="IPR007111">
    <property type="entry name" value="NACHT_NTPase"/>
</dbReference>
<keyword evidence="1" id="KW-0547">Nucleotide-binding</keyword>
<dbReference type="PhylomeDB" id="A7SY65"/>
<reference evidence="4 5" key="1">
    <citation type="journal article" date="2007" name="Science">
        <title>Sea anemone genome reveals ancestral eumetazoan gene repertoire and genomic organization.</title>
        <authorList>
            <person name="Putnam N.H."/>
            <person name="Srivastava M."/>
            <person name="Hellsten U."/>
            <person name="Dirks B."/>
            <person name="Chapman J."/>
            <person name="Salamov A."/>
            <person name="Terry A."/>
            <person name="Shapiro H."/>
            <person name="Lindquist E."/>
            <person name="Kapitonov V.V."/>
            <person name="Jurka J."/>
            <person name="Genikhovich G."/>
            <person name="Grigoriev I.V."/>
            <person name="Lucas S.M."/>
            <person name="Steele R.E."/>
            <person name="Finnerty J.R."/>
            <person name="Technau U."/>
            <person name="Martindale M.Q."/>
            <person name="Rokhsar D.S."/>
        </authorList>
    </citation>
    <scope>NUCLEOTIDE SEQUENCE [LARGE SCALE GENOMIC DNA]</scope>
    <source>
        <strain evidence="5">CH2 X CH6</strain>
    </source>
</reference>
<gene>
    <name evidence="4" type="ORF">NEMVEDRAFT_v1g219373</name>
</gene>
<evidence type="ECO:0000313" key="4">
    <source>
        <dbReference type="EMBL" id="EDO31351.1"/>
    </source>
</evidence>
<dbReference type="AlphaFoldDB" id="A7SY65"/>
<dbReference type="Gene3D" id="3.80.10.10">
    <property type="entry name" value="Ribonuclease Inhibitor"/>
    <property type="match status" value="3"/>
</dbReference>
<dbReference type="PANTHER" id="PTHR46844">
    <property type="entry name" value="SLR5058 PROTEIN"/>
    <property type="match status" value="1"/>
</dbReference>
<dbReference type="GO" id="GO:0005524">
    <property type="term" value="F:ATP binding"/>
    <property type="evidence" value="ECO:0007669"/>
    <property type="project" value="UniProtKB-KW"/>
</dbReference>
<organism evidence="4 5">
    <name type="scientific">Nematostella vectensis</name>
    <name type="common">Starlet sea anemone</name>
    <dbReference type="NCBI Taxonomy" id="45351"/>
    <lineage>
        <taxon>Eukaryota</taxon>
        <taxon>Metazoa</taxon>
        <taxon>Cnidaria</taxon>
        <taxon>Anthozoa</taxon>
        <taxon>Hexacorallia</taxon>
        <taxon>Actiniaria</taxon>
        <taxon>Edwardsiidae</taxon>
        <taxon>Nematostella</taxon>
    </lineage>
</organism>
<sequence length="1189" mass="132018">MASALSGSEKKDNFQKLSRLLIDGGTKSLRNYFSSFHPPTTLTASLNLHISTLTGLKGKVLKPHQWDLLFPQSGPPTTAEDYDITLLTCLLRNICGLAPPASTTSWDKLPPAYDQTKVAQVVRLRHYRNDLYAHIKTTEVETADFNHYWADISAALLSLGGISKVEVDDLYVAPLGEMDYGKLLKEWWKQDIDLAEKIEGAKEEIISTSEKNTEKILSAIASQSPSRKIESKDAATITEEDKAASMRPSLASEDMELPKKKVITHFIECLCEKYTTGEMALIEPLENLEEHDFSLDSMFTEPKIVRKDTDLEVKMNNMFVVDGKVKKACKVLLEGDSGAGKTTLTKKLASDWAKGVLSGSSTFPEVELLLVLKCSEMKEGNEGGGIFQAIQEQLLPEEITVEERLVIFQYIKHNQGKVMVILDGLDEIPSQANSVKESLNKVISRNALALSYILVTSRPDKTLYRHFVGGNILQIKGLCNVDDYISNFFPSDLESQLFSKSIRNLSLSNPLTVALYCLCYQECVKAHTREDFSHNITMRELYDEVAYSHIRRYFEKENRKLDEHDIQTLTLEIGKVAFENLRKNAVTFSLTDVSEDLKRVGFFKRQKPQCAIRPVEMFSFFHKSFQDYFCAVYLARRLRQGVVEPELIGDTLLFECVYRYDLAAMVGSDAVNVVESLARKVPEFPPQGIPSCDADNHSIALELLCQCLVECKKLESEFVNLLKNVYHLLPCRVCIMASRSSTLLGLSYLLSQDLTYFESLQTVGYVSGSRPLSDLFILIVGSVDTGMATVISGQLTEVLAASSSVQKLGIFFGSSPFHDGNFEKAMANVLTRNKSLRYLRLRWNSDEHEYEMGTSVVKSLKNNSTLSAIHIDFNSLGDACASELAEVLVDNTSLNDIYISGEYLGDAGVASIAKALKVNTTVRALGIIGGNMTPEAGRALGEMLKHNTTITCLSLFCGNIGDSGALCIASGLSQNTTLEKIRIENSCIGATGVSALAKVIQNVTYLDLSMNIIGTKGAKPIVKVIENSCKLKYLRIDHCNIDVFGVRDIAQALSKNTNLEELSVACAGIDDEGMCELARSVAKNKSLQVLTITYNKISEKGKRAIIEACAKSQSLNHLFHENDPILNTCLKPHSVCLHSREVFSQSTYNLLQGSSSPYLVYKQYGQGVDSQVQEFVIDTDKYLRERFDI</sequence>
<dbReference type="Gene3D" id="3.40.50.300">
    <property type="entry name" value="P-loop containing nucleotide triphosphate hydrolases"/>
    <property type="match status" value="1"/>
</dbReference>
<dbReference type="Pfam" id="PF18738">
    <property type="entry name" value="HEPN_DZIP3"/>
    <property type="match status" value="1"/>
</dbReference>
<dbReference type="Pfam" id="PF05729">
    <property type="entry name" value="NACHT"/>
    <property type="match status" value="1"/>
</dbReference>
<dbReference type="SUPFAM" id="SSF52047">
    <property type="entry name" value="RNI-like"/>
    <property type="match status" value="1"/>
</dbReference>
<dbReference type="PROSITE" id="PS50837">
    <property type="entry name" value="NACHT"/>
    <property type="match status" value="1"/>
</dbReference>
<dbReference type="InterPro" id="IPR032675">
    <property type="entry name" value="LRR_dom_sf"/>
</dbReference>
<keyword evidence="2" id="KW-0067">ATP-binding</keyword>
<dbReference type="InterPro" id="IPR027417">
    <property type="entry name" value="P-loop_NTPase"/>
</dbReference>
<dbReference type="InterPro" id="IPR025662">
    <property type="entry name" value="Sigma_54_int_dom_ATP-bd_1"/>
</dbReference>
<dbReference type="PANTHER" id="PTHR46844:SF1">
    <property type="entry name" value="SLR5058 PROTEIN"/>
    <property type="match status" value="1"/>
</dbReference>
<evidence type="ECO:0000256" key="1">
    <source>
        <dbReference type="ARBA" id="ARBA00022741"/>
    </source>
</evidence>
<protein>
    <recommendedName>
        <fullName evidence="3">NACHT domain-containing protein</fullName>
    </recommendedName>
</protein>
<feature type="domain" description="NACHT" evidence="3">
    <location>
        <begin position="329"/>
        <end position="460"/>
    </location>
</feature>
<dbReference type="KEGG" id="nve:5502242"/>
<dbReference type="Pfam" id="PF13516">
    <property type="entry name" value="LRR_6"/>
    <property type="match status" value="4"/>
</dbReference>
<dbReference type="eggNOG" id="KOG4308">
    <property type="taxonomic scope" value="Eukaryota"/>
</dbReference>
<dbReference type="SUPFAM" id="SSF52540">
    <property type="entry name" value="P-loop containing nucleoside triphosphate hydrolases"/>
    <property type="match status" value="1"/>
</dbReference>
<dbReference type="InParanoid" id="A7SY65"/>
<dbReference type="InterPro" id="IPR041249">
    <property type="entry name" value="HEPN_DZIP3"/>
</dbReference>
<dbReference type="SMART" id="SM00368">
    <property type="entry name" value="LRR_RI"/>
    <property type="match status" value="9"/>
</dbReference>
<evidence type="ECO:0000259" key="3">
    <source>
        <dbReference type="PROSITE" id="PS50837"/>
    </source>
</evidence>
<dbReference type="Proteomes" id="UP000001593">
    <property type="component" value="Unassembled WGS sequence"/>
</dbReference>